<evidence type="ECO:0000313" key="3">
    <source>
        <dbReference type="Proteomes" id="UP000188541"/>
    </source>
</evidence>
<accession>A0A1V3JNF6</accession>
<comment type="caution">
    <text evidence="2">The sequence shown here is derived from an EMBL/GenBank/DDBJ whole genome shotgun (WGS) entry which is preliminary data.</text>
</comment>
<dbReference type="Proteomes" id="UP000188541">
    <property type="component" value="Unassembled WGS sequence"/>
</dbReference>
<organism evidence="2 3">
    <name type="scientific">Rodentibacter genomosp. 2</name>
    <dbReference type="NCBI Taxonomy" id="1908266"/>
    <lineage>
        <taxon>Bacteria</taxon>
        <taxon>Pseudomonadati</taxon>
        <taxon>Pseudomonadota</taxon>
        <taxon>Gammaproteobacteria</taxon>
        <taxon>Pasteurellales</taxon>
        <taxon>Pasteurellaceae</taxon>
        <taxon>Rodentibacter</taxon>
    </lineage>
</organism>
<protein>
    <submittedName>
        <fullName evidence="2">ATP-binding protein</fullName>
    </submittedName>
</protein>
<reference evidence="2 3" key="1">
    <citation type="submission" date="2016-10" db="EMBL/GenBank/DDBJ databases">
        <title>Rodentibacter gen. nov. and new species.</title>
        <authorList>
            <person name="Christensen H."/>
        </authorList>
    </citation>
    <scope>NUCLEOTIDE SEQUENCE [LARGE SCALE GENOMIC DNA]</scope>
    <source>
        <strain evidence="2 3">1996246016</strain>
    </source>
</reference>
<dbReference type="InterPro" id="IPR027417">
    <property type="entry name" value="P-loop_NTPase"/>
</dbReference>
<dbReference type="SMART" id="SM00382">
    <property type="entry name" value="AAA"/>
    <property type="match status" value="1"/>
</dbReference>
<dbReference type="Gene3D" id="3.40.50.300">
    <property type="entry name" value="P-loop containing nucleotide triphosphate hydrolases"/>
    <property type="match status" value="1"/>
</dbReference>
<dbReference type="GO" id="GO:0006260">
    <property type="term" value="P:DNA replication"/>
    <property type="evidence" value="ECO:0007669"/>
    <property type="project" value="TreeGrafter"/>
</dbReference>
<proteinExistence type="predicted"/>
<dbReference type="SUPFAM" id="SSF52540">
    <property type="entry name" value="P-loop containing nucleoside triphosphate hydrolases"/>
    <property type="match status" value="1"/>
</dbReference>
<dbReference type="RefSeq" id="WP_077550478.1">
    <property type="nucleotide sequence ID" value="NZ_MLHO01000015.1"/>
</dbReference>
<sequence length="281" mass="32672">MKTKSDLISKLDILKIELSNSLNGLPLADNLPAPDSRNAICDKHGGFIQWSRMMPMLNREFTTRCPDCLREEIKKLELEINKFDDEERQKRIQTLKEQSNIPLRFAQARFENYQENAKNKFAKTVCQRYAEKWKERFQQGGGLVFCGKPGTGKNHLACAIANSVIEEHQSDVLLTTAMRIIRKVKSTWDKNAEMTEDDVIRIYCKKDLLIIDEVGVQFGTDAEKIILFEIINERYEQMRPTIIISNLTETELNNYVGERIIDRMREGKGAVIKFDWESYRK</sequence>
<dbReference type="InterPro" id="IPR003593">
    <property type="entry name" value="AAA+_ATPase"/>
</dbReference>
<dbReference type="PANTHER" id="PTHR30050">
    <property type="entry name" value="CHROMOSOMAL REPLICATION INITIATOR PROTEIN DNAA"/>
    <property type="match status" value="1"/>
</dbReference>
<dbReference type="CDD" id="cd00009">
    <property type="entry name" value="AAA"/>
    <property type="match status" value="1"/>
</dbReference>
<dbReference type="AlphaFoldDB" id="A0A1V3JNF6"/>
<dbReference type="EMBL" id="MLHO01000015">
    <property type="protein sequence ID" value="OOF58311.1"/>
    <property type="molecule type" value="Genomic_DNA"/>
</dbReference>
<dbReference type="Pfam" id="PF01695">
    <property type="entry name" value="IstB_IS21"/>
    <property type="match status" value="1"/>
</dbReference>
<dbReference type="OrthoDB" id="5956003at2"/>
<keyword evidence="2" id="KW-0067">ATP-binding</keyword>
<gene>
    <name evidence="2" type="ORF">BKK55_02780</name>
</gene>
<name>A0A1V3JNF6_9PAST</name>
<dbReference type="STRING" id="1908266.BKK55_02780"/>
<dbReference type="PANTHER" id="PTHR30050:SF4">
    <property type="entry name" value="ATP-BINDING PROTEIN RV3427C IN INSERTION SEQUENCE-RELATED"/>
    <property type="match status" value="1"/>
</dbReference>
<evidence type="ECO:0000259" key="1">
    <source>
        <dbReference type="SMART" id="SM00382"/>
    </source>
</evidence>
<keyword evidence="2" id="KW-0547">Nucleotide-binding</keyword>
<dbReference type="InterPro" id="IPR002611">
    <property type="entry name" value="IstB_ATP-bd"/>
</dbReference>
<feature type="domain" description="AAA+ ATPase" evidence="1">
    <location>
        <begin position="139"/>
        <end position="265"/>
    </location>
</feature>
<keyword evidence="3" id="KW-1185">Reference proteome</keyword>
<dbReference type="GO" id="GO:0005524">
    <property type="term" value="F:ATP binding"/>
    <property type="evidence" value="ECO:0007669"/>
    <property type="project" value="UniProtKB-KW"/>
</dbReference>
<evidence type="ECO:0000313" key="2">
    <source>
        <dbReference type="EMBL" id="OOF58311.1"/>
    </source>
</evidence>